<keyword evidence="2" id="KW-1185">Reference proteome</keyword>
<dbReference type="GO" id="GO:0016705">
    <property type="term" value="F:oxidoreductase activity, acting on paired donors, with incorporation or reduction of molecular oxygen"/>
    <property type="evidence" value="ECO:0007669"/>
    <property type="project" value="InterPro"/>
</dbReference>
<name>A0AAV2E3D2_9ROSI</name>
<evidence type="ECO:0000313" key="1">
    <source>
        <dbReference type="EMBL" id="CAL1380461.1"/>
    </source>
</evidence>
<dbReference type="Proteomes" id="UP001497516">
    <property type="component" value="Chromosome 4"/>
</dbReference>
<dbReference type="InterPro" id="IPR036396">
    <property type="entry name" value="Cyt_P450_sf"/>
</dbReference>
<evidence type="ECO:0000313" key="2">
    <source>
        <dbReference type="Proteomes" id="UP001497516"/>
    </source>
</evidence>
<sequence length="99" mass="11133">MPLSISSCGPKEIEEATLHTVRLPAAIFQSDYHRLYEFFSSATGLVLDEAEQSRISRDESCHNILFAICFNSWGGFKILLPSLMNWIGRASIELLTRLA</sequence>
<reference evidence="1 2" key="1">
    <citation type="submission" date="2024-04" db="EMBL/GenBank/DDBJ databases">
        <authorList>
            <person name="Fracassetti M."/>
        </authorList>
    </citation>
    <scope>NUCLEOTIDE SEQUENCE [LARGE SCALE GENOMIC DNA]</scope>
</reference>
<gene>
    <name evidence="1" type="ORF">LTRI10_LOCUS21902</name>
</gene>
<protein>
    <submittedName>
        <fullName evidence="1">Uncharacterized protein</fullName>
    </submittedName>
</protein>
<dbReference type="GO" id="GO:0005506">
    <property type="term" value="F:iron ion binding"/>
    <property type="evidence" value="ECO:0007669"/>
    <property type="project" value="InterPro"/>
</dbReference>
<dbReference type="EMBL" id="OZ034817">
    <property type="protein sequence ID" value="CAL1380461.1"/>
    <property type="molecule type" value="Genomic_DNA"/>
</dbReference>
<dbReference type="GO" id="GO:0004497">
    <property type="term" value="F:monooxygenase activity"/>
    <property type="evidence" value="ECO:0007669"/>
    <property type="project" value="InterPro"/>
</dbReference>
<dbReference type="GO" id="GO:0020037">
    <property type="term" value="F:heme binding"/>
    <property type="evidence" value="ECO:0007669"/>
    <property type="project" value="InterPro"/>
</dbReference>
<dbReference type="Gene3D" id="1.10.630.10">
    <property type="entry name" value="Cytochrome P450"/>
    <property type="match status" value="1"/>
</dbReference>
<dbReference type="AlphaFoldDB" id="A0AAV2E3D2"/>
<accession>A0AAV2E3D2</accession>
<organism evidence="1 2">
    <name type="scientific">Linum trigynum</name>
    <dbReference type="NCBI Taxonomy" id="586398"/>
    <lineage>
        <taxon>Eukaryota</taxon>
        <taxon>Viridiplantae</taxon>
        <taxon>Streptophyta</taxon>
        <taxon>Embryophyta</taxon>
        <taxon>Tracheophyta</taxon>
        <taxon>Spermatophyta</taxon>
        <taxon>Magnoliopsida</taxon>
        <taxon>eudicotyledons</taxon>
        <taxon>Gunneridae</taxon>
        <taxon>Pentapetalae</taxon>
        <taxon>rosids</taxon>
        <taxon>fabids</taxon>
        <taxon>Malpighiales</taxon>
        <taxon>Linaceae</taxon>
        <taxon>Linum</taxon>
    </lineage>
</organism>
<proteinExistence type="predicted"/>